<evidence type="ECO:0000313" key="3">
    <source>
        <dbReference type="Proteomes" id="UP000069241"/>
    </source>
</evidence>
<gene>
    <name evidence="2" type="ORF">AXF13_02095</name>
</gene>
<reference evidence="3" key="1">
    <citation type="submission" date="2016-02" db="EMBL/GenBank/DDBJ databases">
        <authorList>
            <person name="Holder M.E."/>
            <person name="Ajami N.J."/>
            <person name="Petrosino J.F."/>
        </authorList>
    </citation>
    <scope>NUCLEOTIDE SEQUENCE [LARGE SCALE GENOMIC DNA]</scope>
    <source>
        <strain evidence="3">CCUG 45958</strain>
    </source>
</reference>
<dbReference type="AlphaFoldDB" id="A0A0X8JHN8"/>
<dbReference type="Pfam" id="PF25181">
    <property type="entry name" value="Phage_Bbp19"/>
    <property type="match status" value="1"/>
</dbReference>
<proteinExistence type="predicted"/>
<organism evidence="2 3">
    <name type="scientific">Desulfovibrio fairfieldensis</name>
    <dbReference type="NCBI Taxonomy" id="44742"/>
    <lineage>
        <taxon>Bacteria</taxon>
        <taxon>Pseudomonadati</taxon>
        <taxon>Thermodesulfobacteriota</taxon>
        <taxon>Desulfovibrionia</taxon>
        <taxon>Desulfovibrionales</taxon>
        <taxon>Desulfovibrionaceae</taxon>
        <taxon>Desulfovibrio</taxon>
    </lineage>
</organism>
<dbReference type="EMBL" id="CP014229">
    <property type="protein sequence ID" value="AMD89004.1"/>
    <property type="molecule type" value="Genomic_DNA"/>
</dbReference>
<protein>
    <recommendedName>
        <fullName evidence="1">Bbp19-like phage domain-containing protein</fullName>
    </recommendedName>
</protein>
<feature type="domain" description="Bbp19-like phage" evidence="1">
    <location>
        <begin position="35"/>
        <end position="91"/>
    </location>
</feature>
<name>A0A0X8JHN8_9BACT</name>
<dbReference type="Proteomes" id="UP000069241">
    <property type="component" value="Chromosome"/>
</dbReference>
<dbReference type="STRING" id="44742.AXF13_02095"/>
<evidence type="ECO:0000313" key="2">
    <source>
        <dbReference type="EMBL" id="AMD89004.1"/>
    </source>
</evidence>
<sequence length="110" mass="12491">MDVFAPYEQAPQREARSQRQGALLDRRLRAAVDTLMDGPDGRCLLRWLIQVCQCFQALVPSGDGDSPEVHRLVFAEGRRFVGMRLLRLLQEADPGHLPRLLQTKEDDHGI</sequence>
<evidence type="ECO:0000259" key="1">
    <source>
        <dbReference type="Pfam" id="PF25181"/>
    </source>
</evidence>
<dbReference type="InterPro" id="IPR057447">
    <property type="entry name" value="Bbp19-like_phage"/>
</dbReference>
<dbReference type="RefSeq" id="WP_062251472.1">
    <property type="nucleotide sequence ID" value="NZ_CP014229.1"/>
</dbReference>
<dbReference type="KEGG" id="dfi:AXF13_02095"/>
<keyword evidence="3" id="KW-1185">Reference proteome</keyword>
<accession>A0A0X8JHN8</accession>